<evidence type="ECO:0000313" key="2">
    <source>
        <dbReference type="Proteomes" id="UP000813215"/>
    </source>
</evidence>
<dbReference type="EMBL" id="JAHHHW010000082">
    <property type="protein sequence ID" value="MBW4432185.1"/>
    <property type="molecule type" value="Genomic_DNA"/>
</dbReference>
<reference evidence="1" key="2">
    <citation type="journal article" date="2022" name="Microbiol. Resour. Announc.">
        <title>Metagenome Sequencing to Explore Phylogenomics of Terrestrial Cyanobacteria.</title>
        <authorList>
            <person name="Ward R.D."/>
            <person name="Stajich J.E."/>
            <person name="Johansen J.R."/>
            <person name="Huntemann M."/>
            <person name="Clum A."/>
            <person name="Foster B."/>
            <person name="Foster B."/>
            <person name="Roux S."/>
            <person name="Palaniappan K."/>
            <person name="Varghese N."/>
            <person name="Mukherjee S."/>
            <person name="Reddy T.B.K."/>
            <person name="Daum C."/>
            <person name="Copeland A."/>
            <person name="Chen I.A."/>
            <person name="Ivanova N.N."/>
            <person name="Kyrpides N.C."/>
            <person name="Shapiro N."/>
            <person name="Eloe-Fadrosh E.A."/>
            <person name="Pietrasiak N."/>
        </authorList>
    </citation>
    <scope>NUCLEOTIDE SEQUENCE</scope>
    <source>
        <strain evidence="1">HA4357-MV3</strain>
    </source>
</reference>
<comment type="caution">
    <text evidence="1">The sequence shown here is derived from an EMBL/GenBank/DDBJ whole genome shotgun (WGS) entry which is preliminary data.</text>
</comment>
<name>A0A9E3H8K6_9NOST</name>
<reference evidence="1" key="1">
    <citation type="submission" date="2021-05" db="EMBL/GenBank/DDBJ databases">
        <authorList>
            <person name="Pietrasiak N."/>
            <person name="Ward R."/>
            <person name="Stajich J.E."/>
            <person name="Kurbessoian T."/>
        </authorList>
    </citation>
    <scope>NUCLEOTIDE SEQUENCE</scope>
    <source>
        <strain evidence="1">HA4357-MV3</strain>
    </source>
</reference>
<dbReference type="AlphaFoldDB" id="A0A9E3H8K6"/>
<evidence type="ECO:0000313" key="1">
    <source>
        <dbReference type="EMBL" id="MBW4432185.1"/>
    </source>
</evidence>
<proteinExistence type="predicted"/>
<dbReference type="Proteomes" id="UP000813215">
    <property type="component" value="Unassembled WGS sequence"/>
</dbReference>
<gene>
    <name evidence="1" type="ORF">KME28_10755</name>
</gene>
<sequence>MTINTPLRLLPCATQGAEKQCVLTTLLEVGVLTNRIGCWLVVFLLTTVRPFARTLGEVAQSASTPLLTIPNQITAAAQYRDLTGLSQL</sequence>
<accession>A0A9E3H8K6</accession>
<protein>
    <submittedName>
        <fullName evidence="1">Uncharacterized protein</fullName>
    </submittedName>
</protein>
<organism evidence="1 2">
    <name type="scientific">Pelatocladus maniniholoensis HA4357-MV3</name>
    <dbReference type="NCBI Taxonomy" id="1117104"/>
    <lineage>
        <taxon>Bacteria</taxon>
        <taxon>Bacillati</taxon>
        <taxon>Cyanobacteriota</taxon>
        <taxon>Cyanophyceae</taxon>
        <taxon>Nostocales</taxon>
        <taxon>Nostocaceae</taxon>
        <taxon>Pelatocladus</taxon>
    </lineage>
</organism>